<dbReference type="GeneID" id="54557103"/>
<feature type="domain" description="F-box" evidence="1">
    <location>
        <begin position="2"/>
        <end position="48"/>
    </location>
</feature>
<gene>
    <name evidence="2" type="ORF">M409DRAFT_16939</name>
</gene>
<dbReference type="EMBL" id="ML993580">
    <property type="protein sequence ID" value="KAF2172989.1"/>
    <property type="molecule type" value="Genomic_DNA"/>
</dbReference>
<protein>
    <recommendedName>
        <fullName evidence="1">F-box domain-containing protein</fullName>
    </recommendedName>
</protein>
<evidence type="ECO:0000313" key="3">
    <source>
        <dbReference type="Proteomes" id="UP000799537"/>
    </source>
</evidence>
<dbReference type="Proteomes" id="UP000799537">
    <property type="component" value="Unassembled WGS sequence"/>
</dbReference>
<keyword evidence="3" id="KW-1185">Reference proteome</keyword>
<dbReference type="InterPro" id="IPR036047">
    <property type="entry name" value="F-box-like_dom_sf"/>
</dbReference>
<dbReference type="AlphaFoldDB" id="A0A6A6D4D6"/>
<organism evidence="2 3">
    <name type="scientific">Zasmidium cellare ATCC 36951</name>
    <dbReference type="NCBI Taxonomy" id="1080233"/>
    <lineage>
        <taxon>Eukaryota</taxon>
        <taxon>Fungi</taxon>
        <taxon>Dikarya</taxon>
        <taxon>Ascomycota</taxon>
        <taxon>Pezizomycotina</taxon>
        <taxon>Dothideomycetes</taxon>
        <taxon>Dothideomycetidae</taxon>
        <taxon>Mycosphaerellales</taxon>
        <taxon>Mycosphaerellaceae</taxon>
        <taxon>Zasmidium</taxon>
    </lineage>
</organism>
<evidence type="ECO:0000313" key="2">
    <source>
        <dbReference type="EMBL" id="KAF2172989.1"/>
    </source>
</evidence>
<dbReference type="Pfam" id="PF12937">
    <property type="entry name" value="F-box-like"/>
    <property type="match status" value="1"/>
</dbReference>
<sequence>MATRLDALPKELLSHIAVNSDALSILRLSQTCRTIRSACYDSLVFRELLSNQSNLWAIHSLDVEALENRSWELAQKESPLETPANFVNWLPELFVVKHPFMYQQCWGRFLWDPPQLTAKQMFCFAMAIIAQPHEPMQQLEKSLAMHEDAYLRRDESSKAYFWGLCFMILRVRKVLHTRPAARPYHTAAVPYMTLPTATDIDMRPTNSSYQLPLPFGDPSSPISNWDNWYVTHSREMAKEYLFEGTWSGYYTYFRSFVPSLERFDPPMVQIRFVRRQASHGEPTEALEVAADDGVDGIGSFVVRGSVSQVDDVFTFRGHKAYGDGAGIMWNWKLKLTPLGMIGYWGRVQDNDELYRNGSVWLWKAPS</sequence>
<reference evidence="2" key="1">
    <citation type="journal article" date="2020" name="Stud. Mycol.">
        <title>101 Dothideomycetes genomes: a test case for predicting lifestyles and emergence of pathogens.</title>
        <authorList>
            <person name="Haridas S."/>
            <person name="Albert R."/>
            <person name="Binder M."/>
            <person name="Bloem J."/>
            <person name="Labutti K."/>
            <person name="Salamov A."/>
            <person name="Andreopoulos B."/>
            <person name="Baker S."/>
            <person name="Barry K."/>
            <person name="Bills G."/>
            <person name="Bluhm B."/>
            <person name="Cannon C."/>
            <person name="Castanera R."/>
            <person name="Culley D."/>
            <person name="Daum C."/>
            <person name="Ezra D."/>
            <person name="Gonzalez J."/>
            <person name="Henrissat B."/>
            <person name="Kuo A."/>
            <person name="Liang C."/>
            <person name="Lipzen A."/>
            <person name="Lutzoni F."/>
            <person name="Magnuson J."/>
            <person name="Mondo S."/>
            <person name="Nolan M."/>
            <person name="Ohm R."/>
            <person name="Pangilinan J."/>
            <person name="Park H.-J."/>
            <person name="Ramirez L."/>
            <person name="Alfaro M."/>
            <person name="Sun H."/>
            <person name="Tritt A."/>
            <person name="Yoshinaga Y."/>
            <person name="Zwiers L.-H."/>
            <person name="Turgeon B."/>
            <person name="Goodwin S."/>
            <person name="Spatafora J."/>
            <person name="Crous P."/>
            <person name="Grigoriev I."/>
        </authorList>
    </citation>
    <scope>NUCLEOTIDE SEQUENCE</scope>
    <source>
        <strain evidence="2">ATCC 36951</strain>
    </source>
</reference>
<dbReference type="OrthoDB" id="5139943at2759"/>
<accession>A0A6A6D4D6</accession>
<dbReference type="InterPro" id="IPR001810">
    <property type="entry name" value="F-box_dom"/>
</dbReference>
<dbReference type="PROSITE" id="PS50181">
    <property type="entry name" value="FBOX"/>
    <property type="match status" value="1"/>
</dbReference>
<dbReference type="SUPFAM" id="SSF81383">
    <property type="entry name" value="F-box domain"/>
    <property type="match status" value="1"/>
</dbReference>
<evidence type="ECO:0000259" key="1">
    <source>
        <dbReference type="PROSITE" id="PS50181"/>
    </source>
</evidence>
<proteinExistence type="predicted"/>
<name>A0A6A6D4D6_ZASCE</name>
<dbReference type="RefSeq" id="XP_033673878.1">
    <property type="nucleotide sequence ID" value="XM_033803831.1"/>
</dbReference>
<dbReference type="Gene3D" id="1.20.1280.50">
    <property type="match status" value="1"/>
</dbReference>